<protein>
    <submittedName>
        <fullName evidence="1">Uncharacterized protein</fullName>
    </submittedName>
</protein>
<gene>
    <name evidence="1" type="ORF">A3A03_03545</name>
</gene>
<dbReference type="Proteomes" id="UP000176629">
    <property type="component" value="Unassembled WGS sequence"/>
</dbReference>
<comment type="caution">
    <text evidence="1">The sequence shown here is derived from an EMBL/GenBank/DDBJ whole genome shotgun (WGS) entry which is preliminary data.</text>
</comment>
<reference evidence="1 2" key="1">
    <citation type="journal article" date="2016" name="Nat. Commun.">
        <title>Thousands of microbial genomes shed light on interconnected biogeochemical processes in an aquifer system.</title>
        <authorList>
            <person name="Anantharaman K."/>
            <person name="Brown C.T."/>
            <person name="Hug L.A."/>
            <person name="Sharon I."/>
            <person name="Castelle C.J."/>
            <person name="Probst A.J."/>
            <person name="Thomas B.C."/>
            <person name="Singh A."/>
            <person name="Wilkins M.J."/>
            <person name="Karaoz U."/>
            <person name="Brodie E.L."/>
            <person name="Williams K.H."/>
            <person name="Hubbard S.S."/>
            <person name="Banfield J.F."/>
        </authorList>
    </citation>
    <scope>NUCLEOTIDE SEQUENCE [LARGE SCALE GENOMIC DNA]</scope>
</reference>
<evidence type="ECO:0000313" key="1">
    <source>
        <dbReference type="EMBL" id="OGI94575.1"/>
    </source>
</evidence>
<sequence>MRNIGSPKGKDNFHSMNQVLNRRPAASLKRKNTMTTTNAVSTETKLPGWLDGKNDHPEIWEATKEAQHQCYCSPTGWFKRGDHDALQFLGAKGEEPHSAETIRTLTKERVEFEKALVAAAKEICREWGGVSLLTPQQVRAEEHCVLDGYLVNPEVEPGYAQIRPVNGGYALKGAVWGPELQVTTKRSAVRTDNGPAISHGATEFFLPGGEKIAFHWMSGGFSPIQWGYRVLEGKIPSSPNPELPFKGVTVHNAPQPGSGHSSATTPPETVTIQLRVGLYRDIPGFKPKRD</sequence>
<organism evidence="1 2">
    <name type="scientific">Candidatus Nomurabacteria bacterium RIFCSPLOWO2_01_FULL_40_18</name>
    <dbReference type="NCBI Taxonomy" id="1801773"/>
    <lineage>
        <taxon>Bacteria</taxon>
        <taxon>Candidatus Nomuraibacteriota</taxon>
    </lineage>
</organism>
<evidence type="ECO:0000313" key="2">
    <source>
        <dbReference type="Proteomes" id="UP000176629"/>
    </source>
</evidence>
<dbReference type="EMBL" id="MFUX01000017">
    <property type="protein sequence ID" value="OGI94575.1"/>
    <property type="molecule type" value="Genomic_DNA"/>
</dbReference>
<dbReference type="AlphaFoldDB" id="A0A1F6XKA5"/>
<proteinExistence type="predicted"/>
<accession>A0A1F6XKA5</accession>
<name>A0A1F6XKA5_9BACT</name>